<feature type="compositionally biased region" description="Basic and acidic residues" evidence="1">
    <location>
        <begin position="149"/>
        <end position="186"/>
    </location>
</feature>
<evidence type="ECO:0000256" key="1">
    <source>
        <dbReference type="SAM" id="MobiDB-lite"/>
    </source>
</evidence>
<reference evidence="2" key="1">
    <citation type="submission" date="2022-06" db="EMBL/GenBank/DDBJ databases">
        <title>Genome Sequence of Candolleomyces eurysporus.</title>
        <authorList>
            <person name="Buettner E."/>
        </authorList>
    </citation>
    <scope>NUCLEOTIDE SEQUENCE</scope>
    <source>
        <strain evidence="2">VTCC 930004</strain>
    </source>
</reference>
<evidence type="ECO:0000313" key="2">
    <source>
        <dbReference type="EMBL" id="KAJ2936407.1"/>
    </source>
</evidence>
<keyword evidence="3" id="KW-1185">Reference proteome</keyword>
<dbReference type="EMBL" id="JANBPK010000074">
    <property type="protein sequence ID" value="KAJ2936407.1"/>
    <property type="molecule type" value="Genomic_DNA"/>
</dbReference>
<sequence>MLARKDQEILHLHQVVSQLQSSSPASSLSISNHLSQLPPEDFQRIPAVQRLVESSIQAQLELAVKHAVAKREEELRVLVIKREEEVANAISKREEEIMEAVRRREQEVCEAWTRREEEMKQEVEQWAANREQEFRELVEKEVLERVERERREEEEQLEAEEREREQRERELREKESRVRRERKDGAKGAFPFLGTSEILMTVGVGARATKTPLEEVKNTLPHPRKNTTHETPVSTTTTRRTRYNSHTNGDVQATPKPAIPSTTTAFPSSIPSAFPLETPVAPRPSLIDAPPPSILQSAMKGVVLTATGEVLATPTPANANAQVEKSVKRLFEECSLKVGLNFGKIFERRESSSALGNTNVAGNGAIDRSPSTSSSSGDDGEEPPSPTTRKELETSARAAGR</sequence>
<feature type="region of interest" description="Disordered" evidence="1">
    <location>
        <begin position="149"/>
        <end position="189"/>
    </location>
</feature>
<feature type="region of interest" description="Disordered" evidence="1">
    <location>
        <begin position="353"/>
        <end position="401"/>
    </location>
</feature>
<dbReference type="AlphaFoldDB" id="A0A9W8JKW8"/>
<dbReference type="Proteomes" id="UP001140091">
    <property type="component" value="Unassembled WGS sequence"/>
</dbReference>
<feature type="region of interest" description="Disordered" evidence="1">
    <location>
        <begin position="218"/>
        <end position="258"/>
    </location>
</feature>
<dbReference type="OrthoDB" id="3070769at2759"/>
<name>A0A9W8JKW8_9AGAR</name>
<accession>A0A9W8JKW8</accession>
<proteinExistence type="predicted"/>
<evidence type="ECO:0000313" key="3">
    <source>
        <dbReference type="Proteomes" id="UP001140091"/>
    </source>
</evidence>
<gene>
    <name evidence="2" type="ORF">H1R20_g687</name>
</gene>
<comment type="caution">
    <text evidence="2">The sequence shown here is derived from an EMBL/GenBank/DDBJ whole genome shotgun (WGS) entry which is preliminary data.</text>
</comment>
<protein>
    <submittedName>
        <fullName evidence="2">Uncharacterized protein</fullName>
    </submittedName>
</protein>
<feature type="non-terminal residue" evidence="2">
    <location>
        <position position="401"/>
    </location>
</feature>
<feature type="compositionally biased region" description="Low complexity" evidence="1">
    <location>
        <begin position="229"/>
        <end position="248"/>
    </location>
</feature>
<organism evidence="2 3">
    <name type="scientific">Candolleomyces eurysporus</name>
    <dbReference type="NCBI Taxonomy" id="2828524"/>
    <lineage>
        <taxon>Eukaryota</taxon>
        <taxon>Fungi</taxon>
        <taxon>Dikarya</taxon>
        <taxon>Basidiomycota</taxon>
        <taxon>Agaricomycotina</taxon>
        <taxon>Agaricomycetes</taxon>
        <taxon>Agaricomycetidae</taxon>
        <taxon>Agaricales</taxon>
        <taxon>Agaricineae</taxon>
        <taxon>Psathyrellaceae</taxon>
        <taxon>Candolleomyces</taxon>
    </lineage>
</organism>